<feature type="compositionally biased region" description="Basic and acidic residues" evidence="3">
    <location>
        <begin position="501"/>
        <end position="517"/>
    </location>
</feature>
<dbReference type="AlphaFoldDB" id="A0A433QV46"/>
<evidence type="ECO:0000256" key="1">
    <source>
        <dbReference type="ARBA" id="ARBA00008966"/>
    </source>
</evidence>
<dbReference type="InterPro" id="IPR025160">
    <property type="entry name" value="AATF"/>
</dbReference>
<dbReference type="EMBL" id="RBNJ01001036">
    <property type="protein sequence ID" value="RUS33644.1"/>
    <property type="molecule type" value="Genomic_DNA"/>
</dbReference>
<dbReference type="Pfam" id="PF08164">
    <property type="entry name" value="TRAUB"/>
    <property type="match status" value="1"/>
</dbReference>
<name>A0A433QV46_9FUNG</name>
<accession>A0A433QV46</accession>
<dbReference type="PANTHER" id="PTHR15565">
    <property type="entry name" value="AATF PROTEIN APOPTOSIS ANTAGONIZING TRANSCRIPTION FACTOR"/>
    <property type="match status" value="1"/>
</dbReference>
<dbReference type="InterPro" id="IPR012617">
    <property type="entry name" value="AATF_C"/>
</dbReference>
<evidence type="ECO:0000256" key="3">
    <source>
        <dbReference type="SAM" id="MobiDB-lite"/>
    </source>
</evidence>
<dbReference type="InterPro" id="IPR039223">
    <property type="entry name" value="AATF/Bfr2"/>
</dbReference>
<dbReference type="GO" id="GO:0000462">
    <property type="term" value="P:maturation of SSU-rRNA from tricistronic rRNA transcript (SSU-rRNA, 5.8S rRNA, LSU-rRNA)"/>
    <property type="evidence" value="ECO:0007669"/>
    <property type="project" value="TreeGrafter"/>
</dbReference>
<feature type="domain" description="AATF leucine zipper-containing" evidence="5">
    <location>
        <begin position="213"/>
        <end position="331"/>
    </location>
</feature>
<comment type="similarity">
    <text evidence="1">Belongs to the AATF family.</text>
</comment>
<dbReference type="PANTHER" id="PTHR15565:SF0">
    <property type="entry name" value="PROTEIN AATF"/>
    <property type="match status" value="1"/>
</dbReference>
<evidence type="ECO:0000313" key="6">
    <source>
        <dbReference type="EMBL" id="RUS33644.1"/>
    </source>
</evidence>
<organism evidence="6 7">
    <name type="scientific">Jimgerdemannia flammicorona</name>
    <dbReference type="NCBI Taxonomy" id="994334"/>
    <lineage>
        <taxon>Eukaryota</taxon>
        <taxon>Fungi</taxon>
        <taxon>Fungi incertae sedis</taxon>
        <taxon>Mucoromycota</taxon>
        <taxon>Mucoromycotina</taxon>
        <taxon>Endogonomycetes</taxon>
        <taxon>Endogonales</taxon>
        <taxon>Endogonaceae</taxon>
        <taxon>Jimgerdemannia</taxon>
    </lineage>
</organism>
<feature type="domain" description="Apoptosis-antagonizing transcription factor C-terminal" evidence="4">
    <location>
        <begin position="414"/>
        <end position="496"/>
    </location>
</feature>
<gene>
    <name evidence="6" type="ORF">BC938DRAFT_470718</name>
</gene>
<evidence type="ECO:0000313" key="7">
    <source>
        <dbReference type="Proteomes" id="UP000274822"/>
    </source>
</evidence>
<evidence type="ECO:0000256" key="2">
    <source>
        <dbReference type="ARBA" id="ARBA00013850"/>
    </source>
</evidence>
<comment type="caution">
    <text evidence="6">The sequence shown here is derived from an EMBL/GenBank/DDBJ whole genome shotgun (WGS) entry which is preliminary data.</text>
</comment>
<reference evidence="6 7" key="1">
    <citation type="journal article" date="2018" name="New Phytol.">
        <title>Phylogenomics of Endogonaceae and evolution of mycorrhizas within Mucoromycota.</title>
        <authorList>
            <person name="Chang Y."/>
            <person name="Desiro A."/>
            <person name="Na H."/>
            <person name="Sandor L."/>
            <person name="Lipzen A."/>
            <person name="Clum A."/>
            <person name="Barry K."/>
            <person name="Grigoriev I.V."/>
            <person name="Martin F.M."/>
            <person name="Stajich J.E."/>
            <person name="Smith M.E."/>
            <person name="Bonito G."/>
            <person name="Spatafora J.W."/>
        </authorList>
    </citation>
    <scope>NUCLEOTIDE SEQUENCE [LARGE SCALE GENOMIC DNA]</scope>
    <source>
        <strain evidence="6 7">AD002</strain>
    </source>
</reference>
<dbReference type="Pfam" id="PF13339">
    <property type="entry name" value="AATF-Che1"/>
    <property type="match status" value="1"/>
</dbReference>
<feature type="compositionally biased region" description="Acidic residues" evidence="3">
    <location>
        <begin position="105"/>
        <end position="129"/>
    </location>
</feature>
<feature type="region of interest" description="Disordered" evidence="3">
    <location>
        <begin position="498"/>
        <end position="517"/>
    </location>
</feature>
<feature type="region of interest" description="Disordered" evidence="3">
    <location>
        <begin position="42"/>
        <end position="65"/>
    </location>
</feature>
<evidence type="ECO:0000259" key="4">
    <source>
        <dbReference type="Pfam" id="PF08164"/>
    </source>
</evidence>
<dbReference type="PROSITE" id="PS51257">
    <property type="entry name" value="PROKAR_LIPOPROTEIN"/>
    <property type="match status" value="1"/>
</dbReference>
<proteinExistence type="inferred from homology"/>
<protein>
    <recommendedName>
        <fullName evidence="2">Protein BFR2</fullName>
    </recommendedName>
</protein>
<dbReference type="Proteomes" id="UP000274822">
    <property type="component" value="Unassembled WGS sequence"/>
</dbReference>
<feature type="region of interest" description="Disordered" evidence="3">
    <location>
        <begin position="87"/>
        <end position="160"/>
    </location>
</feature>
<evidence type="ECO:0000259" key="5">
    <source>
        <dbReference type="Pfam" id="PF13339"/>
    </source>
</evidence>
<sequence length="532" mass="60499">MSKSLADKLAEMDSSAPAGVLSFGCPLKFLFYLHFDPEDFGESVFNDMPDRDSGGSDDEALDNSVAAREHYIQVGKSAIRRKQQFLMDDPKYSGKRSSRQAIFDQGEDDEVKEGQGQEEDEFREEDEGSEDHNLSEGDGTEDDEFRRNGNDENTFEEPEALKNELAKIEEEERPTREDAAGQFTFLPLTFGLNVTIVAEKRRPSGEIWPWQGLWDTFLDTRIRIQKAVVIANQLPQWDTMPVFLTQNDRATSVLDDAKSELRGLIDSILDVRVGLCHDNDVIVLPKGAATSRKRHFNNDDEYIDHLWQDIRELDDIFLPYRNQTVEKWGNKMQIASGIPLNKKFKAFDQSILTQMNSILADRERLVKRTQLKRSEFRSLGKLVTDPSNAIAVDPPTDYHLTHHDPEIFDDTDFYGQLLRELIESRMVDATDDPAAAGLRWAALKQSKQRKKIVDTKASKGRRLRYHVHEKLQNFMAPVPAGTWHEEMTDELYASLLGKSGRSMDEGSKDEAEEETKSMDVNGAAIDGLRIFG</sequence>
<dbReference type="GO" id="GO:0005730">
    <property type="term" value="C:nucleolus"/>
    <property type="evidence" value="ECO:0007669"/>
    <property type="project" value="TreeGrafter"/>
</dbReference>
<keyword evidence="7" id="KW-1185">Reference proteome</keyword>